<dbReference type="Gene3D" id="1.20.58.530">
    <property type="match status" value="1"/>
</dbReference>
<dbReference type="GO" id="GO:0005524">
    <property type="term" value="F:ATP binding"/>
    <property type="evidence" value="ECO:0007669"/>
    <property type="project" value="UniProtKB-UniRule"/>
</dbReference>
<evidence type="ECO:0000259" key="12">
    <source>
        <dbReference type="PROSITE" id="PS51126"/>
    </source>
</evidence>
<dbReference type="FunFam" id="1.20.5.190:FF:000001">
    <property type="entry name" value="unconventional myosin-Va"/>
    <property type="match status" value="1"/>
</dbReference>
<evidence type="ECO:0000259" key="13">
    <source>
        <dbReference type="PROSITE" id="PS51456"/>
    </source>
</evidence>
<evidence type="ECO:0000256" key="2">
    <source>
        <dbReference type="ARBA" id="ARBA00022741"/>
    </source>
</evidence>
<dbReference type="InterPro" id="IPR001609">
    <property type="entry name" value="Myosin_head_motor_dom-like"/>
</dbReference>
<evidence type="ECO:0000256" key="7">
    <source>
        <dbReference type="ARBA" id="ARBA00023175"/>
    </source>
</evidence>
<dbReference type="InterPro" id="IPR036961">
    <property type="entry name" value="Kinesin_motor_dom_sf"/>
</dbReference>
<dbReference type="PROSITE" id="PS50096">
    <property type="entry name" value="IQ"/>
    <property type="match status" value="3"/>
</dbReference>
<dbReference type="SMART" id="SM00242">
    <property type="entry name" value="MYSc"/>
    <property type="match status" value="1"/>
</dbReference>
<evidence type="ECO:0000256" key="5">
    <source>
        <dbReference type="ARBA" id="ARBA00023054"/>
    </source>
</evidence>
<evidence type="ECO:0000256" key="3">
    <source>
        <dbReference type="ARBA" id="ARBA00022840"/>
    </source>
</evidence>
<dbReference type="Pfam" id="PF00063">
    <property type="entry name" value="Myosin_head"/>
    <property type="match status" value="1"/>
</dbReference>
<dbReference type="PROSITE" id="PS51126">
    <property type="entry name" value="DILUTE"/>
    <property type="match status" value="1"/>
</dbReference>
<reference evidence="14 15" key="1">
    <citation type="submission" date="2019-07" db="EMBL/GenBank/DDBJ databases">
        <title>De Novo Assembly of kiwifruit Actinidia rufa.</title>
        <authorList>
            <person name="Sugita-Konishi S."/>
            <person name="Sato K."/>
            <person name="Mori E."/>
            <person name="Abe Y."/>
            <person name="Kisaki G."/>
            <person name="Hamano K."/>
            <person name="Suezawa K."/>
            <person name="Otani M."/>
            <person name="Fukuda T."/>
            <person name="Manabe T."/>
            <person name="Gomi K."/>
            <person name="Tabuchi M."/>
            <person name="Akimitsu K."/>
            <person name="Kataoka I."/>
        </authorList>
    </citation>
    <scope>NUCLEOTIDE SEQUENCE [LARGE SCALE GENOMIC DNA]</scope>
    <source>
        <strain evidence="15">cv. Fuchu</strain>
    </source>
</reference>
<dbReference type="InterPro" id="IPR002710">
    <property type="entry name" value="Dilute_dom"/>
</dbReference>
<evidence type="ECO:0000313" key="14">
    <source>
        <dbReference type="EMBL" id="GFY96251.1"/>
    </source>
</evidence>
<feature type="region of interest" description="Disordered" evidence="11">
    <location>
        <begin position="952"/>
        <end position="991"/>
    </location>
</feature>
<evidence type="ECO:0000256" key="1">
    <source>
        <dbReference type="ARBA" id="ARBA00022737"/>
    </source>
</evidence>
<dbReference type="InterPro" id="IPR000048">
    <property type="entry name" value="IQ_motif_EF-hand-BS"/>
</dbReference>
<keyword evidence="1" id="KW-0677">Repeat</keyword>
<dbReference type="InterPro" id="IPR027417">
    <property type="entry name" value="P-loop_NTPase"/>
</dbReference>
<dbReference type="Gene3D" id="1.10.10.820">
    <property type="match status" value="1"/>
</dbReference>
<dbReference type="GO" id="GO:0016459">
    <property type="term" value="C:myosin complex"/>
    <property type="evidence" value="ECO:0007669"/>
    <property type="project" value="UniProtKB-KW"/>
</dbReference>
<evidence type="ECO:0000256" key="8">
    <source>
        <dbReference type="ARBA" id="ARBA00023203"/>
    </source>
</evidence>
<protein>
    <submittedName>
        <fullName evidence="14">Myosin family protein with Dil</fullName>
    </submittedName>
</protein>
<dbReference type="Pfam" id="PF01843">
    <property type="entry name" value="DIL"/>
    <property type="match status" value="1"/>
</dbReference>
<feature type="domain" description="Myosin motor" evidence="13">
    <location>
        <begin position="21"/>
        <end position="542"/>
    </location>
</feature>
<dbReference type="FunFam" id="1.10.10.820:FF:000001">
    <property type="entry name" value="Myosin heavy chain"/>
    <property type="match status" value="1"/>
</dbReference>
<dbReference type="PROSITE" id="PS51456">
    <property type="entry name" value="MYOSIN_MOTOR"/>
    <property type="match status" value="1"/>
</dbReference>
<name>A0A7J0FC46_9ERIC</name>
<feature type="binding site" evidence="9">
    <location>
        <begin position="115"/>
        <end position="122"/>
    </location>
    <ligand>
        <name>ATP</name>
        <dbReference type="ChEBI" id="CHEBI:30616"/>
    </ligand>
</feature>
<dbReference type="OrthoDB" id="6108017at2759"/>
<evidence type="ECO:0000313" key="15">
    <source>
        <dbReference type="Proteomes" id="UP000585474"/>
    </source>
</evidence>
<dbReference type="Proteomes" id="UP000585474">
    <property type="component" value="Unassembled WGS sequence"/>
</dbReference>
<dbReference type="AlphaFoldDB" id="A0A7J0FC46"/>
<accession>A0A7J0FC46</accession>
<dbReference type="Gene3D" id="1.20.120.720">
    <property type="entry name" value="Myosin VI head, motor domain, U50 subdomain"/>
    <property type="match status" value="1"/>
</dbReference>
<dbReference type="GO" id="GO:0005516">
    <property type="term" value="F:calmodulin binding"/>
    <property type="evidence" value="ECO:0007669"/>
    <property type="project" value="UniProtKB-KW"/>
</dbReference>
<organism evidence="14 15">
    <name type="scientific">Actinidia rufa</name>
    <dbReference type="NCBI Taxonomy" id="165716"/>
    <lineage>
        <taxon>Eukaryota</taxon>
        <taxon>Viridiplantae</taxon>
        <taxon>Streptophyta</taxon>
        <taxon>Embryophyta</taxon>
        <taxon>Tracheophyta</taxon>
        <taxon>Spermatophyta</taxon>
        <taxon>Magnoliopsida</taxon>
        <taxon>eudicotyledons</taxon>
        <taxon>Gunneridae</taxon>
        <taxon>Pentapetalae</taxon>
        <taxon>asterids</taxon>
        <taxon>Ericales</taxon>
        <taxon>Actinidiaceae</taxon>
        <taxon>Actinidia</taxon>
    </lineage>
</organism>
<keyword evidence="5 10" id="KW-0175">Coiled coil</keyword>
<dbReference type="SMART" id="SM01132">
    <property type="entry name" value="DIL"/>
    <property type="match status" value="1"/>
</dbReference>
<feature type="coiled-coil region" evidence="10">
    <location>
        <begin position="816"/>
        <end position="843"/>
    </location>
</feature>
<sequence>MQVDRVDIAKLFPKDIEAPRGGVDDMTKLLYLHEPGVLQNLATRYKLNEIYTYAGNILIAINPFESLPHLYNTTMMEQYKEASFGELSPHVFAVADVAYREMINKEKSSSILVSGESGSGKTETTKMLMNYLAYLYGPPKVEGWTVEQKILESNPVVEAFGNAKTVNNNNSSRFGKFVEIHFDQNWRISGATIQTYMLERSRVCHISKAERNYHIFYLLCAAPPEVQEKYKLGSPKLFHYLNQSDCYELDGVNDADEYLATRKAMHIVGISEDEQEAIFRVVAAILHLGNIEFEKGKEEDSSAIKKETRFHLDMTAELLKCDPKSLEDALIKNVLKARKEVTRNLKTNAALNSRDALAKSIYFCLFNWIVEKINKSIGQDGKSKSTIGVLDITGFESFDHNSFEQFCFNYSNEKLQGHFNQHVLMMNQEEYAKEEIEWTDRDFSDNENVLNLIEGKRGIIALLNEDSSFPIATCYTFCQKLYKEFEKNDCFCKPTQTSFTLRHFAGEVTYEADLFLDKNKDYVVEDHRNLLENSSCLFVVGLSTLIAQEQETLNSFQFSSIGLSFKGVLKAIEISCAEYPTKLAFCEFLDRFGVLAPEVLEGNHDYKAACQMILKKMGLKTNQVGKEKVFLRAGQMSDLDAKRTEVLENMAVKFQRKYCTYIARKKFIALRNAAIQLQSHWRATLDRKIYKQMTWEAAALKIQKHFRCHVDRKSYLALRSSAITLQRGLRAMTVRIKKCGFGDKAATLIQAHFRRHSAYSYYKSLQKAVIVFQCFLRRFFARRELWNLIMAAEAEKRVELLLWQLKCEKRSRIQMEKEKAQEIAKLQNALHAMQIQVDEANARVIEERELACKAIEEDPLVVEETPGSVEERANINPLAAEVEKLNDLLLSERQATEEVRKASTDVAEKLADADLKVVQLQDSVKRLEEKLSNTELENQVIRQQALTTLLTKKPLSPRSKTTSIEDITLAVSNPQVPEPEEKPQKSLDQKKQEQDSDGLAYWLSNTSTLSLLLQKTLKASGQTPQRRRPAATSLFGRMTQGFRAPPQSVGLSPLSGRLGDLCQVEARYPALLFKQQLVAYLEKIYAMIRDNLKKEISPVLGLCIQAPRMSRVSSMNCRSQDNAVAQQAPSPHWQSIIVTLNNYMAMMKKNNVFPILVQNLFTQIFSFMNVQLFNSLLLRRECCSFGNGNYVNAGLIVLEQWCSNATEEYAGSAWNELKRLRQAVGFLVYSSIVSFLYSLRL</sequence>
<evidence type="ECO:0000256" key="6">
    <source>
        <dbReference type="ARBA" id="ARBA00023123"/>
    </source>
</evidence>
<keyword evidence="7 9" id="KW-0505">Motor protein</keyword>
<dbReference type="GO" id="GO:0030048">
    <property type="term" value="P:actin filament-based movement"/>
    <property type="evidence" value="ECO:0007669"/>
    <property type="project" value="UniProtKB-ARBA"/>
</dbReference>
<keyword evidence="4" id="KW-0112">Calmodulin-binding</keyword>
<keyword evidence="2 9" id="KW-0547">Nucleotide-binding</keyword>
<evidence type="ECO:0000256" key="9">
    <source>
        <dbReference type="PROSITE-ProRule" id="PRU00782"/>
    </source>
</evidence>
<comment type="caution">
    <text evidence="14">The sequence shown here is derived from an EMBL/GenBank/DDBJ whole genome shotgun (WGS) entry which is preliminary data.</text>
</comment>
<feature type="domain" description="Dilute" evidence="12">
    <location>
        <begin position="961"/>
        <end position="1241"/>
    </location>
</feature>
<keyword evidence="6 9" id="KW-0518">Myosin</keyword>
<dbReference type="Gene3D" id="1.20.5.190">
    <property type="match status" value="3"/>
</dbReference>
<comment type="similarity">
    <text evidence="9">Belongs to the TRAFAC class myosin-kinesin ATPase superfamily. Myosin family.</text>
</comment>
<feature type="coiled-coil region" evidence="10">
    <location>
        <begin position="910"/>
        <end position="944"/>
    </location>
</feature>
<comment type="caution">
    <text evidence="9">Lacks conserved residue(s) required for the propagation of feature annotation.</text>
</comment>
<dbReference type="GO" id="GO:0051015">
    <property type="term" value="F:actin filament binding"/>
    <property type="evidence" value="ECO:0007669"/>
    <property type="project" value="TreeGrafter"/>
</dbReference>
<dbReference type="Pfam" id="PF00612">
    <property type="entry name" value="IQ"/>
    <property type="match status" value="4"/>
</dbReference>
<dbReference type="PANTHER" id="PTHR13140">
    <property type="entry name" value="MYOSIN"/>
    <property type="match status" value="1"/>
</dbReference>
<evidence type="ECO:0000256" key="11">
    <source>
        <dbReference type="SAM" id="MobiDB-lite"/>
    </source>
</evidence>
<dbReference type="EMBL" id="BJWL01000011">
    <property type="protein sequence ID" value="GFY96251.1"/>
    <property type="molecule type" value="Genomic_DNA"/>
</dbReference>
<gene>
    <name evidence="14" type="ORF">Acr_11g0005570</name>
</gene>
<dbReference type="GO" id="GO:0005737">
    <property type="term" value="C:cytoplasm"/>
    <property type="evidence" value="ECO:0007669"/>
    <property type="project" value="TreeGrafter"/>
</dbReference>
<dbReference type="PRINTS" id="PR00193">
    <property type="entry name" value="MYOSINHEAVY"/>
</dbReference>
<dbReference type="GO" id="GO:0007015">
    <property type="term" value="P:actin filament organization"/>
    <property type="evidence" value="ECO:0007669"/>
    <property type="project" value="TreeGrafter"/>
</dbReference>
<evidence type="ECO:0000256" key="10">
    <source>
        <dbReference type="SAM" id="Coils"/>
    </source>
</evidence>
<dbReference type="GO" id="GO:0000146">
    <property type="term" value="F:microfilament motor activity"/>
    <property type="evidence" value="ECO:0007669"/>
    <property type="project" value="TreeGrafter"/>
</dbReference>
<feature type="compositionally biased region" description="Basic and acidic residues" evidence="11">
    <location>
        <begin position="979"/>
        <end position="991"/>
    </location>
</feature>
<keyword evidence="8 9" id="KW-0009">Actin-binding</keyword>
<evidence type="ECO:0000256" key="4">
    <source>
        <dbReference type="ARBA" id="ARBA00022860"/>
    </source>
</evidence>
<dbReference type="PANTHER" id="PTHR13140:SF772">
    <property type="entry name" value="MYOSIN-17"/>
    <property type="match status" value="1"/>
</dbReference>
<dbReference type="SMART" id="SM00015">
    <property type="entry name" value="IQ"/>
    <property type="match status" value="5"/>
</dbReference>
<keyword evidence="3 9" id="KW-0067">ATP-binding</keyword>
<dbReference type="Gene3D" id="3.30.70.1590">
    <property type="match status" value="1"/>
</dbReference>
<dbReference type="SUPFAM" id="SSF52540">
    <property type="entry name" value="P-loop containing nucleoside triphosphate hydrolases"/>
    <property type="match status" value="2"/>
</dbReference>
<feature type="compositionally biased region" description="Polar residues" evidence="11">
    <location>
        <begin position="958"/>
        <end position="973"/>
    </location>
</feature>
<proteinExistence type="inferred from homology"/>
<dbReference type="Gene3D" id="3.40.850.10">
    <property type="entry name" value="Kinesin motor domain"/>
    <property type="match status" value="1"/>
</dbReference>
<keyword evidence="15" id="KW-1185">Reference proteome</keyword>
<dbReference type="GO" id="GO:0016020">
    <property type="term" value="C:membrane"/>
    <property type="evidence" value="ECO:0007669"/>
    <property type="project" value="TreeGrafter"/>
</dbReference>